<evidence type="ECO:0000313" key="2">
    <source>
        <dbReference type="Proteomes" id="UP000257089"/>
    </source>
</evidence>
<accession>A0ACD5I0D6</accession>
<gene>
    <name evidence="1" type="ORF">DEQ67_016520</name>
</gene>
<organism evidence="1 2">
    <name type="scientific">Haloferax sp. Atlit-48N</name>
    <dbReference type="NCBI Taxonomy" id="2077198"/>
    <lineage>
        <taxon>Archaea</taxon>
        <taxon>Methanobacteriati</taxon>
        <taxon>Methanobacteriota</taxon>
        <taxon>Stenosarchaea group</taxon>
        <taxon>Halobacteria</taxon>
        <taxon>Halobacteriales</taxon>
        <taxon>Haloferacaceae</taxon>
        <taxon>Haloferax</taxon>
    </lineage>
</organism>
<reference evidence="1" key="1">
    <citation type="submission" date="2023-10" db="EMBL/GenBank/DDBJ databases">
        <title>A new archaeal virus that suppresses the transcription of host immunity genes.</title>
        <authorList>
            <person name="Turgeman-Grott I."/>
            <person name="Golan N."/>
            <person name="Neri U."/>
            <person name="Naki D."/>
            <person name="Altman N."/>
            <person name="Eizenshtein K."/>
            <person name="Choudhary D."/>
            <person name="Levi R."/>
            <person name="Himani H."/>
            <person name="Reshef L."/>
            <person name="Papke T.R."/>
            <person name="Gophna U."/>
        </authorList>
    </citation>
    <scope>NUCLEOTIDE SEQUENCE</scope>
    <source>
        <strain evidence="1">Atlit-48N</strain>
    </source>
</reference>
<protein>
    <submittedName>
        <fullName evidence="1">Uncharacterized protein</fullName>
    </submittedName>
</protein>
<sequence>MQFAGVVTSGILTAALVGLYFHQTTLLEDQIDLRTQELNREVRNTHTETLRRRIYAWLGTEDVPQTIDSAEDIFGNSSERLPKVTAVDVKPAEDYIHSYSSPEEFRVIPFGLQDDRYFIDLIENHAPGLKEKKETISDLYSKFDSHRERFKADFEGVSITQESLQMEPDIYLTDWVFSGIVKIERGRSDNWNDEIKPVIRAFEDRAHPSKEHGELRFMEGNRARQSLYYATHGDQTADEISEETARDLAIEALRETVDRIDTDEPPYRDAAKAAETLDLLEEELRELKMELIEYAGRPVFPGDCEYLREAAIDGSERSL</sequence>
<dbReference type="EMBL" id="CP137691">
    <property type="protein sequence ID" value="XRJ21461.1"/>
    <property type="molecule type" value="Genomic_DNA"/>
</dbReference>
<name>A0ACD5I0D6_9EURY</name>
<evidence type="ECO:0000313" key="1">
    <source>
        <dbReference type="EMBL" id="XRJ21461.1"/>
    </source>
</evidence>
<proteinExistence type="predicted"/>
<geneLocation type="plasmid" evidence="1 2">
    <name>p48N_2</name>
</geneLocation>
<keyword evidence="1" id="KW-0614">Plasmid</keyword>
<dbReference type="Proteomes" id="UP000257089">
    <property type="component" value="Plasmid p48N_2"/>
</dbReference>